<evidence type="ECO:0000259" key="4">
    <source>
        <dbReference type="PROSITE" id="PS50207"/>
    </source>
</evidence>
<feature type="domain" description="Caspase family p10" evidence="4">
    <location>
        <begin position="182"/>
        <end position="275"/>
    </location>
</feature>
<dbReference type="GO" id="GO:0005737">
    <property type="term" value="C:cytoplasm"/>
    <property type="evidence" value="ECO:0007669"/>
    <property type="project" value="TreeGrafter"/>
</dbReference>
<dbReference type="PROSITE" id="PS01122">
    <property type="entry name" value="CASPASE_CYS"/>
    <property type="match status" value="1"/>
</dbReference>
<dbReference type="CDD" id="cd00032">
    <property type="entry name" value="CASc"/>
    <property type="match status" value="1"/>
</dbReference>
<sequence length="275" mass="31515">MDYEKAQCLKGILFNEKSPEDVEKWSDEESTRYDMDPNKRNLAVIITNEKFKELNFREGADEDTRTIKNALESLDFEVEELKNQSVKQMKKALRKIQNKGGKYNCFVCVISTHGKIGDKICGNDKEVLIEDLVEEVLPGKCPGLEGKPKLFFIQACRGKKTDEGASQNSAIKTEKVDVTDIITHKIPVWVDVLVAYSSVSEYYSWRNVTDGSWFLQALAYILQHYGKKLELQELMLLVNHVIASKETRSTDCEKNKKKQIPSISNTLTKELYFEK</sequence>
<dbReference type="GO" id="GO:0006915">
    <property type="term" value="P:apoptotic process"/>
    <property type="evidence" value="ECO:0007669"/>
    <property type="project" value="TreeGrafter"/>
</dbReference>
<accession>A0A6P7U7J0</accession>
<evidence type="ECO:0000259" key="5">
    <source>
        <dbReference type="PROSITE" id="PS50208"/>
    </source>
</evidence>
<dbReference type="InterPro" id="IPR015917">
    <property type="entry name" value="Pept_C14A"/>
</dbReference>
<keyword evidence="3" id="KW-0175">Coiled coil</keyword>
<gene>
    <name evidence="7" type="primary">LOC115231467</name>
</gene>
<comment type="similarity">
    <text evidence="1 2">Belongs to the peptidase C14A family.</text>
</comment>
<dbReference type="SMART" id="SM00115">
    <property type="entry name" value="CASc"/>
    <property type="match status" value="1"/>
</dbReference>
<dbReference type="GO" id="GO:0043525">
    <property type="term" value="P:positive regulation of neuron apoptotic process"/>
    <property type="evidence" value="ECO:0007669"/>
    <property type="project" value="TreeGrafter"/>
</dbReference>
<dbReference type="GO" id="GO:0004197">
    <property type="term" value="F:cysteine-type endopeptidase activity"/>
    <property type="evidence" value="ECO:0007669"/>
    <property type="project" value="InterPro"/>
</dbReference>
<dbReference type="Gene3D" id="3.40.50.1460">
    <property type="match status" value="1"/>
</dbReference>
<protein>
    <submittedName>
        <fullName evidence="7">Caspase-7-like</fullName>
    </submittedName>
</protein>
<name>A0A6P7U7J0_9MOLL</name>
<evidence type="ECO:0000256" key="3">
    <source>
        <dbReference type="SAM" id="Coils"/>
    </source>
</evidence>
<dbReference type="PROSITE" id="PS50207">
    <property type="entry name" value="CASPASE_P10"/>
    <property type="match status" value="1"/>
</dbReference>
<dbReference type="InterPro" id="IPR011600">
    <property type="entry name" value="Pept_C14_caspase"/>
</dbReference>
<evidence type="ECO:0000256" key="1">
    <source>
        <dbReference type="ARBA" id="ARBA00010134"/>
    </source>
</evidence>
<dbReference type="Proteomes" id="UP000515154">
    <property type="component" value="Unplaced"/>
</dbReference>
<dbReference type="InterPro" id="IPR002398">
    <property type="entry name" value="Pept_C14"/>
</dbReference>
<dbReference type="KEGG" id="osn:115231467"/>
<dbReference type="InterPro" id="IPR001309">
    <property type="entry name" value="Pept_C14_p20"/>
</dbReference>
<dbReference type="SUPFAM" id="SSF52129">
    <property type="entry name" value="Caspase-like"/>
    <property type="match status" value="1"/>
</dbReference>
<dbReference type="PANTHER" id="PTHR10454">
    <property type="entry name" value="CASPASE"/>
    <property type="match status" value="1"/>
</dbReference>
<evidence type="ECO:0000256" key="2">
    <source>
        <dbReference type="RuleBase" id="RU003971"/>
    </source>
</evidence>
<keyword evidence="6" id="KW-1185">Reference proteome</keyword>
<dbReference type="InterPro" id="IPR033139">
    <property type="entry name" value="Caspase_cys_AS"/>
</dbReference>
<dbReference type="Pfam" id="PF00656">
    <property type="entry name" value="Peptidase_C14"/>
    <property type="match status" value="1"/>
</dbReference>
<dbReference type="PROSITE" id="PS50208">
    <property type="entry name" value="CASPASE_P20"/>
    <property type="match status" value="1"/>
</dbReference>
<dbReference type="InterPro" id="IPR029030">
    <property type="entry name" value="Caspase-like_dom_sf"/>
</dbReference>
<organism evidence="6 7">
    <name type="scientific">Octopus sinensis</name>
    <name type="common">East Asian common octopus</name>
    <dbReference type="NCBI Taxonomy" id="2607531"/>
    <lineage>
        <taxon>Eukaryota</taxon>
        <taxon>Metazoa</taxon>
        <taxon>Spiralia</taxon>
        <taxon>Lophotrochozoa</taxon>
        <taxon>Mollusca</taxon>
        <taxon>Cephalopoda</taxon>
        <taxon>Coleoidea</taxon>
        <taxon>Octopodiformes</taxon>
        <taxon>Octopoda</taxon>
        <taxon>Incirrata</taxon>
        <taxon>Octopodidae</taxon>
        <taxon>Octopus</taxon>
    </lineage>
</organism>
<dbReference type="InterPro" id="IPR002138">
    <property type="entry name" value="Pept_C14_p10"/>
</dbReference>
<evidence type="ECO:0000313" key="6">
    <source>
        <dbReference type="Proteomes" id="UP000515154"/>
    </source>
</evidence>
<dbReference type="GO" id="GO:0006508">
    <property type="term" value="P:proteolysis"/>
    <property type="evidence" value="ECO:0007669"/>
    <property type="project" value="InterPro"/>
</dbReference>
<dbReference type="RefSeq" id="XP_029657347.1">
    <property type="nucleotide sequence ID" value="XM_029801487.2"/>
</dbReference>
<evidence type="ECO:0000313" key="7">
    <source>
        <dbReference type="RefSeq" id="XP_029657347.1"/>
    </source>
</evidence>
<feature type="domain" description="Caspase family p20" evidence="5">
    <location>
        <begin position="39"/>
        <end position="160"/>
    </location>
</feature>
<dbReference type="PANTHER" id="PTHR10454:SF232">
    <property type="entry name" value="AT03047P-RELATED"/>
    <property type="match status" value="1"/>
</dbReference>
<reference evidence="7" key="1">
    <citation type="submission" date="2025-08" db="UniProtKB">
        <authorList>
            <consortium name="RefSeq"/>
        </authorList>
    </citation>
    <scope>IDENTIFICATION</scope>
</reference>
<feature type="coiled-coil region" evidence="3">
    <location>
        <begin position="64"/>
        <end position="91"/>
    </location>
</feature>
<dbReference type="AlphaFoldDB" id="A0A6P7U7J0"/>
<proteinExistence type="inferred from homology"/>
<dbReference type="PRINTS" id="PR00376">
    <property type="entry name" value="IL1BCENZYME"/>
</dbReference>